<dbReference type="EMBL" id="JACJPW010000034">
    <property type="protein sequence ID" value="MBD2182281.1"/>
    <property type="molecule type" value="Genomic_DNA"/>
</dbReference>
<reference evidence="2" key="2">
    <citation type="submission" date="2020-08" db="EMBL/GenBank/DDBJ databases">
        <authorList>
            <person name="Chen M."/>
            <person name="Teng W."/>
            <person name="Zhao L."/>
            <person name="Hu C."/>
            <person name="Zhou Y."/>
            <person name="Han B."/>
            <person name="Song L."/>
            <person name="Shu W."/>
        </authorList>
    </citation>
    <scope>NUCLEOTIDE SEQUENCE</scope>
    <source>
        <strain evidence="2">FACHB-1375</strain>
    </source>
</reference>
<dbReference type="RefSeq" id="WP_190465094.1">
    <property type="nucleotide sequence ID" value="NZ_JACJPW010000034.1"/>
</dbReference>
<sequence>MKISLLALSLLSFSTALAFESFSNNPAGAQCVQFDQGIQISVSGSGPAQRSNNVEMQSEGRCVGNTIVTTGEQIHVGPGRAVQERNVRQTIRGTNKNGIAGGRTIQIRVNPTIDVNNPADRYRNLQRR</sequence>
<proteinExistence type="predicted"/>
<keyword evidence="1" id="KW-0732">Signal</keyword>
<protein>
    <submittedName>
        <fullName evidence="2">Uncharacterized protein</fullName>
    </submittedName>
</protein>
<evidence type="ECO:0000313" key="3">
    <source>
        <dbReference type="Proteomes" id="UP000641646"/>
    </source>
</evidence>
<accession>A0A926VE81</accession>
<reference evidence="2" key="1">
    <citation type="journal article" date="2015" name="ISME J.">
        <title>Draft Genome Sequence of Streptomyces incarnatus NRRL8089, which Produces the Nucleoside Antibiotic Sinefungin.</title>
        <authorList>
            <person name="Oshima K."/>
            <person name="Hattori M."/>
            <person name="Shimizu H."/>
            <person name="Fukuda K."/>
            <person name="Nemoto M."/>
            <person name="Inagaki K."/>
            <person name="Tamura T."/>
        </authorList>
    </citation>
    <scope>NUCLEOTIDE SEQUENCE</scope>
    <source>
        <strain evidence="2">FACHB-1375</strain>
    </source>
</reference>
<feature type="chain" id="PRO_5036842166" evidence="1">
    <location>
        <begin position="19"/>
        <end position="128"/>
    </location>
</feature>
<name>A0A926VE81_9CYAN</name>
<organism evidence="2 3">
    <name type="scientific">Aerosakkonema funiforme FACHB-1375</name>
    <dbReference type="NCBI Taxonomy" id="2949571"/>
    <lineage>
        <taxon>Bacteria</taxon>
        <taxon>Bacillati</taxon>
        <taxon>Cyanobacteriota</taxon>
        <taxon>Cyanophyceae</taxon>
        <taxon>Oscillatoriophycideae</taxon>
        <taxon>Aerosakkonematales</taxon>
        <taxon>Aerosakkonemataceae</taxon>
        <taxon>Aerosakkonema</taxon>
    </lineage>
</organism>
<keyword evidence="3" id="KW-1185">Reference proteome</keyword>
<dbReference type="Proteomes" id="UP000641646">
    <property type="component" value="Unassembled WGS sequence"/>
</dbReference>
<gene>
    <name evidence="2" type="ORF">H6G03_14440</name>
</gene>
<evidence type="ECO:0000313" key="2">
    <source>
        <dbReference type="EMBL" id="MBD2182281.1"/>
    </source>
</evidence>
<comment type="caution">
    <text evidence="2">The sequence shown here is derived from an EMBL/GenBank/DDBJ whole genome shotgun (WGS) entry which is preliminary data.</text>
</comment>
<feature type="signal peptide" evidence="1">
    <location>
        <begin position="1"/>
        <end position="18"/>
    </location>
</feature>
<dbReference type="AlphaFoldDB" id="A0A926VE81"/>
<evidence type="ECO:0000256" key="1">
    <source>
        <dbReference type="SAM" id="SignalP"/>
    </source>
</evidence>